<dbReference type="SUPFAM" id="SSF56988">
    <property type="entry name" value="Anthrax protective antigen"/>
    <property type="match status" value="3"/>
</dbReference>
<evidence type="ECO:0000259" key="3">
    <source>
        <dbReference type="PROSITE" id="PS50853"/>
    </source>
</evidence>
<dbReference type="CDD" id="cd00063">
    <property type="entry name" value="FN3"/>
    <property type="match status" value="4"/>
</dbReference>
<accession>A0A835Z451</accession>
<feature type="domain" description="PA14" evidence="4">
    <location>
        <begin position="2877"/>
        <end position="3020"/>
    </location>
</feature>
<dbReference type="InterPro" id="IPR036116">
    <property type="entry name" value="FN3_sf"/>
</dbReference>
<dbReference type="InterPro" id="IPR011658">
    <property type="entry name" value="PA14_dom"/>
</dbReference>
<keyword evidence="1" id="KW-0677">Repeat</keyword>
<feature type="repeat" description="Filamin" evidence="2">
    <location>
        <begin position="535"/>
        <end position="644"/>
    </location>
</feature>
<dbReference type="InterPro" id="IPR014756">
    <property type="entry name" value="Ig_E-set"/>
</dbReference>
<dbReference type="InterPro" id="IPR003961">
    <property type="entry name" value="FN3_dom"/>
</dbReference>
<dbReference type="SUPFAM" id="SSF81296">
    <property type="entry name" value="E set domains"/>
    <property type="match status" value="4"/>
</dbReference>
<dbReference type="OrthoDB" id="66330at2759"/>
<feature type="domain" description="Fibronectin type-III" evidence="3">
    <location>
        <begin position="3154"/>
        <end position="3267"/>
    </location>
</feature>
<evidence type="ECO:0000313" key="6">
    <source>
        <dbReference type="Proteomes" id="UP000664859"/>
    </source>
</evidence>
<dbReference type="EMBL" id="JAFCMP010000101">
    <property type="protein sequence ID" value="KAG5186906.1"/>
    <property type="molecule type" value="Genomic_DNA"/>
</dbReference>
<feature type="domain" description="Fibronectin type-III" evidence="3">
    <location>
        <begin position="4185"/>
        <end position="4277"/>
    </location>
</feature>
<keyword evidence="6" id="KW-1185">Reference proteome</keyword>
<dbReference type="Pfam" id="PF00041">
    <property type="entry name" value="fn3"/>
    <property type="match status" value="2"/>
</dbReference>
<feature type="domain" description="PA14" evidence="4">
    <location>
        <begin position="369"/>
        <end position="507"/>
    </location>
</feature>
<evidence type="ECO:0000313" key="5">
    <source>
        <dbReference type="EMBL" id="KAG5186906.1"/>
    </source>
</evidence>
<dbReference type="InterPro" id="IPR013783">
    <property type="entry name" value="Ig-like_fold"/>
</dbReference>
<dbReference type="SMART" id="SM00557">
    <property type="entry name" value="IG_FLMN"/>
    <property type="match status" value="3"/>
</dbReference>
<evidence type="ECO:0000259" key="4">
    <source>
        <dbReference type="PROSITE" id="PS51820"/>
    </source>
</evidence>
<feature type="domain" description="Fibronectin type-III" evidence="3">
    <location>
        <begin position="3497"/>
        <end position="3613"/>
    </location>
</feature>
<dbReference type="Pfam" id="PF00630">
    <property type="entry name" value="Filamin"/>
    <property type="match status" value="3"/>
</dbReference>
<sequence>YRVWLTNVYGNLATLSVDTAATTLAGAAATAQRAQAGATEVQSVTVKGDTALVREVQSIAITGGPSAFTVTLLGDTVTVPSGATKAVMAAKLESLVNVTSVIVDTDDDAHPALYTVTFVDPVGDVPPMAVTGLSGGATALVTQETRGEFPVSGTFTLSFRGAYTDDIAVDATAAQVKAALEDLSTVTSVHVVRAAATVGYTWWVTFTGDQGDLENMVVYNNRWEVQQVAITGGTPTPLRGSFTLSYGASETAAIAYDATAAEIAAALQALQSVGRVDVTATGAGLFEVTFRDLGGDVQPLGTNADNLTGSSPAVTVTQVVQGLQPSVTTPAPESLAQLSVAEQEEGFPRYQGAYAPLHTGPYQVAVSQLLQGGLIAQYFDNQWLLGPPAEEMVAATIDFDWGAGAITAFGRDYVSARYAGKLRAPASEAYALRLRADDGARLFINHVLVIDAWDGALAGDEARATVDLVGGEYVDVVLEYKEETGAASVQLRWSSYSTPPQVIPSSALFYALPVVGSPWAVDVVPGALTYPWTDATGNGLTHATAGEPAEFIIQAKDALGNDLLGALEGGDGADFLVTLDGPGTVELGAGSVGAPEDLGGGQYRVVYTATKAGAYALSVRTPAGMDIYCGRGQADKCSPFAVTVSPGPAVGAVSEAQADLSAPLDWLTYAVAGRSGYFRVQAKDAHGNNRGVGGDAVAASLVSTAGAGKTYHAAVQDAGTGVYTVIYTVPRAGSYAVTVTVGGEPVLLCTPRPASEVTDALAREYNGVVAHADKIPTECLLAADQAPPHDALLVVHGDLFEPACTATGVGLSAAAVGVPAQLAVQARDAFGNLRDGTDFPAGGTTDGKSDVFLVRLSGPGGYEVVTSTAVVTATVPAASPHKSFQLSFAGATTLALNYTSSAEVVQAALAIMLGDGETVSTRVTQAGSVLTITFLSHLVEFGSTSTPLTATQTDVHINKVAAGGEYPVTYTVWYKGLYTLEITGAKGGQLIEGSPLVVTVAGGAASALTSTVEHMAGSGMAAGEGASITVQVRDVAETEVQAIVLSTDVPVPVPEVQTLTISSFAGTVDLMFAGETIATALSSGDDLQAAFDAIPWLNGAVTVSPAAVAVSTLVTITFDGAAVAGDVPMISSSSAAVSVQELTMGVAPFRPEVQAYTCGATTGTNIVFTYRNTVVATIDAAASLTALKNSFASSLLALAVTITSAQTTVCGASTVYISFDTEKGDVPALTFSAGASLVTTKGLAGQAPYWGTFTLSFEGAETAPLNAYASAADVEAALEALPTIGGVTVTADFIGTSKSAVAPDLLPVYTVAFNGKCSGADAWAACPAHRGDQELLQLDASHIAWPELAAARPAAPVAHVLELVQGTAGNDYVEAASASAHVINTIAATLKLDSNASVGVGMTEVLQVVCDAATGADASAAVIDFVFGLSDPVSVSGAAPSAAFEAALRAPALTGDAGLTVTYPTGQTTLCAMHAKAVTIRFSAQLTQPPLQATVSSAAAAVAVAVTELVTGVDGMTDLGDGLFRVDFTPVVAGHYALTVSAVTPTEQVATDLSAGWDVVPAAASAVQSTFATARLATQGVPHTLSLQAKDQFGNPLDGAAADAFAVEFAGPGGVRVRADVASAALPNTDGTYTATATLQRAGMYRLAAAYRASGGLLATFYRDTGLAASGDAVLVNNDHLADAPYHAGAFCPAGYGCDATRVAHSIAYAWGASAPLDAAYGCPADYFSVAWEGEVLGPVTSDVTFVVRASDAVRLTVGGAVVIDTTRSGAAAPAGAVATQRAAVAMVQGELQPILLEFVAGADAAAVSLQWSHALQPTPINVPASALYYTRALSGSPVSLVVVPGALSAETSSADGAALAACVANAPCAFTITARDAAGNVQLNAGADPGFSVQIVGTGGWAATGRVGEYEGTVPAAVTPTVTPVEGTWASLGMASCATGDYSCGTVTDMRKSTATGAGLQRGDTVVIGGQVLSVDTDPSATFSGTKLPLAEPYLGVTSGALPVYPAGAGTGKFNVVYKPTSRGTYAITVKTPAISAVQTVTTTGTNLSGTFTLCSAPATCTAAISYSATNTAMTSALVGLYGASSIAAVTPAACTTPATGCTWTVTFAAARGTVAAMLPGDLSALAGNGADVLVQVVVPGQGLLDVKNSPSLLTTVPGDASPAATTARGVGLYLGVAGDEARFVVQSKDAVGNDRCVTGFLLCLLAFAAGENADDAPAVTGSVTPAGDGAYDVAYVPTVAAPHTVVVLMSTAAEVQSFKMSFASLSLAGGSYTVTVGAATTVRLAWDAPASALAAALSQLPTGAVEATRKATTASASAFDFTVGFVDAVGDVPTLSVDATLLSAVAVSPTTVDTPGAAAHIKTQLSPVVEEVQVVSMQCTGTVPPQLSASATFTLSFRGYVTAPIQLGASDTVVQAKLNALGILNVQVVESTGAIPSSTYDIDGITANYPMATYPMVNQVFGGGVTSASNRATADGSSPFTADISPAALSAAHSTAVDQFGIQDHEGLSTGQEGFPAAFTIEARDRFGNPITAGPVKETQIVELGAAGGPALTGSFSVALGTNAVEILAGAGIVEFEGALESITGVGAITVSTDLVTTAVTGSYTAAVVYGSATAATSHDLSSQFAVGDWVRLCNAATGPVFTVRDITTAAITLSSPYGGLNAAACAVFRGDSGHFRYIVTFNSVLGDLPALVVDASNLNTGAITSTVLACDRYAQQVVTVATTPLLTPPYGGHFLLGHNNTYTAQIPYDDNGATLSHELTALNGAPVTATVLSSAGGDHQWSVTMTGAQSLLLPEGYLLVGSGALLSVEEDCPAGTAAGRVGAAWLVELLDAKGKRVVAGDASHLSAERYSASYVTPRVAAAAAAPYSLHVDRAIGSGLLGELWNNRWIYGDSVKQGVAQRIDFAWSAAATITDTGMDYISARWSGWVQPAFSEDYTFAVRVNDGARLWVDGALLFDKFENLVEDGQTSTFSGVARGLVAGRLYAIVLEFRENYGTAAVRLSWSSASQPLEVVPSQRLFYGRDPISGSPFAVTPVARKPSAPLSLALEIAAWDRLNATWAPPADDGGDDIDSYLVEWWPATAGGYGTPEVQQVVMPLAVDAVTHLDLLIQSLVQSSGISNGFSVRISAENSAGLGRPSDVATLKPWAVPAAPDTAELLLVPGSAASLRVYWTAPLKDYSATVASYVVEWADNADFAAALSYNDTATALACAERATELPPPLTYLISDLTPGASIYVRVSAISAAGTGPAQATTPAYLAVIAAPDQLAAGAGVTLAVIPASDTVSVADSSSSLLVRFAAPRAANGAAVTDYLVEWWVAEELMRPAVQVVANSDGVNGGANKGVFRLQYQGAATAYLTFDAEEAEVEAALQALPALRDVSVVRTYDATTRLYQWAVTFLSDAPSEKLGVYSSELLDSTNSPVDPLIADVLVAGQPGHVPPSLQSAEVDAITVSAGLTLTGLTVGRQYTARVSARNSAGLSLPQVSTPAFLAPPVQAPAAPRSALVSPAGATSLRVLWFAPESDGGSSVTKYKIEWDTTPDFNSGLDGGVLGSHQSVSTATMCINSPCEYVISSLTKGTPYHVRIFAYNAYGFSASAVLTDPAAESPCTQPQPPPAISVAPLSDTAVQATFGPSTDDGGRQVTSYRVEWDALGMELLNAGGSSVDALFGDDDVQSVTVSSAAANGLVGGTFYIANGGFATGAIATTASADDVAAALNALPTLAAVRVARKPVAAPSYGYEWVISRPGATCAQGGVLGRCEDLVVSALSTDLPSHYAASSTSASAAYAVRATRRITALAGFDQQVVTLAASGGALSGTFRLTYRGRSSAPLPVDASAAAVEDAVRALAARAALVVRHVPARTAAGAVTAVNWTVAFVGSAGSVTELGVDASRVAVESAQSLDTARVTAHASGYAPSMGSKVHGSQDLSAPGAFVIRGLAAGARYHVRVSAYNGVGFIYGPTRAALPLSVAPSRLTGAPATVEAAAASPTALRVAWAPPSDSGGAPVLRYRVDADVGPLSEVQTITAVASALDLEGYFFVAFGSSAAAAKVAVTASGDDVRTALEDLPTVRAGGVAAVTAIDVMGGRQWRVTFAPELGAVPLVLVSTAVSDAPAALATSGSLTGTAPRVSAQRVRAGGLRTSFTTPRGLLTPGAQYYTRVSAYTANGWGPSTAAIVGTRTAAQVPAPPTNVIASVASSTAIKVVWAAPESDGGAPVTRYTVQWSTSDAFSAASGGEDTVSAPAAEYTIATGLTTGYTYFVRVSASNSVGYSEPALAMAL</sequence>
<dbReference type="SMART" id="SM00060">
    <property type="entry name" value="FN3"/>
    <property type="match status" value="7"/>
</dbReference>
<feature type="domain" description="Fibronectin type-III" evidence="3">
    <location>
        <begin position="3044"/>
        <end position="3153"/>
    </location>
</feature>
<dbReference type="PANTHER" id="PTHR13817:SF73">
    <property type="entry name" value="FIBRONECTIN TYPE-III DOMAIN-CONTAINING PROTEIN"/>
    <property type="match status" value="1"/>
</dbReference>
<comment type="caution">
    <text evidence="5">The sequence shown here is derived from an EMBL/GenBank/DDBJ whole genome shotgun (WGS) entry which is preliminary data.</text>
</comment>
<dbReference type="PROSITE" id="PS50194">
    <property type="entry name" value="FILAMIN_REPEAT"/>
    <property type="match status" value="4"/>
</dbReference>
<evidence type="ECO:0000256" key="1">
    <source>
        <dbReference type="ARBA" id="ARBA00022737"/>
    </source>
</evidence>
<dbReference type="PROSITE" id="PS51820">
    <property type="entry name" value="PA14"/>
    <property type="match status" value="3"/>
</dbReference>
<dbReference type="Pfam" id="PF07691">
    <property type="entry name" value="PA14"/>
    <property type="match status" value="3"/>
</dbReference>
<dbReference type="InterPro" id="IPR037524">
    <property type="entry name" value="PA14/GLEYA"/>
</dbReference>
<name>A0A835Z451_9STRA</name>
<organism evidence="5 6">
    <name type="scientific">Tribonema minus</name>
    <dbReference type="NCBI Taxonomy" id="303371"/>
    <lineage>
        <taxon>Eukaryota</taxon>
        <taxon>Sar</taxon>
        <taxon>Stramenopiles</taxon>
        <taxon>Ochrophyta</taxon>
        <taxon>PX clade</taxon>
        <taxon>Xanthophyceae</taxon>
        <taxon>Tribonematales</taxon>
        <taxon>Tribonemataceae</taxon>
        <taxon>Tribonema</taxon>
    </lineage>
</organism>
<reference evidence="5" key="1">
    <citation type="submission" date="2021-02" db="EMBL/GenBank/DDBJ databases">
        <title>First Annotated Genome of the Yellow-green Alga Tribonema minus.</title>
        <authorList>
            <person name="Mahan K.M."/>
        </authorList>
    </citation>
    <scope>NUCLEOTIDE SEQUENCE</scope>
    <source>
        <strain evidence="5">UTEX B ZZ1240</strain>
    </source>
</reference>
<feature type="domain" description="PA14" evidence="4">
    <location>
        <begin position="1652"/>
        <end position="1827"/>
    </location>
</feature>
<dbReference type="Gene3D" id="3.90.182.10">
    <property type="entry name" value="Toxin - Anthrax Protective Antigen,domain 1"/>
    <property type="match status" value="3"/>
</dbReference>
<dbReference type="Gene3D" id="2.60.40.10">
    <property type="entry name" value="Immunoglobulins"/>
    <property type="match status" value="12"/>
</dbReference>
<feature type="repeat" description="Filamin" evidence="2">
    <location>
        <begin position="667"/>
        <end position="746"/>
    </location>
</feature>
<dbReference type="PANTHER" id="PTHR13817">
    <property type="entry name" value="TITIN"/>
    <property type="match status" value="1"/>
</dbReference>
<dbReference type="InterPro" id="IPR001298">
    <property type="entry name" value="Filamin/ABP280_rpt"/>
</dbReference>
<feature type="non-terminal residue" evidence="5">
    <location>
        <position position="1"/>
    </location>
</feature>
<proteinExistence type="predicted"/>
<evidence type="ECO:0008006" key="7">
    <source>
        <dbReference type="Google" id="ProtNLM"/>
    </source>
</evidence>
<evidence type="ECO:0000256" key="2">
    <source>
        <dbReference type="PROSITE-ProRule" id="PRU00087"/>
    </source>
</evidence>
<feature type="non-terminal residue" evidence="5">
    <location>
        <position position="4277"/>
    </location>
</feature>
<protein>
    <recommendedName>
        <fullName evidence="7">PA14 domain-containing protein</fullName>
    </recommendedName>
</protein>
<feature type="repeat" description="Filamin" evidence="2">
    <location>
        <begin position="2159"/>
        <end position="2266"/>
    </location>
</feature>
<dbReference type="InterPro" id="IPR050964">
    <property type="entry name" value="Striated_Muscle_Regulatory"/>
</dbReference>
<feature type="repeat" description="Filamin" evidence="2">
    <location>
        <begin position="1946"/>
        <end position="2032"/>
    </location>
</feature>
<dbReference type="Proteomes" id="UP000664859">
    <property type="component" value="Unassembled WGS sequence"/>
</dbReference>
<gene>
    <name evidence="5" type="ORF">JKP88DRAFT_156261</name>
</gene>
<dbReference type="PROSITE" id="PS50853">
    <property type="entry name" value="FN3"/>
    <property type="match status" value="4"/>
</dbReference>
<dbReference type="InterPro" id="IPR017868">
    <property type="entry name" value="Filamin/ABP280_repeat-like"/>
</dbReference>
<dbReference type="SMART" id="SM00758">
    <property type="entry name" value="PA14"/>
    <property type="match status" value="3"/>
</dbReference>
<dbReference type="SUPFAM" id="SSF49265">
    <property type="entry name" value="Fibronectin type III"/>
    <property type="match status" value="4"/>
</dbReference>